<sequence>NQEVGKKSSQEVFLHSEVKKSSQEVVSKPHSVGKRIPVVYIVSIPQCFSTKQERSRQVKSRSSFYNQEVGKKSSQEVVSKIEEVGKMSIKSFVVVSTSKRQ</sequence>
<organism evidence="1 2">
    <name type="scientific">Caerostris extrusa</name>
    <name type="common">Bark spider</name>
    <name type="synonym">Caerostris bankana</name>
    <dbReference type="NCBI Taxonomy" id="172846"/>
    <lineage>
        <taxon>Eukaryota</taxon>
        <taxon>Metazoa</taxon>
        <taxon>Ecdysozoa</taxon>
        <taxon>Arthropoda</taxon>
        <taxon>Chelicerata</taxon>
        <taxon>Arachnida</taxon>
        <taxon>Araneae</taxon>
        <taxon>Araneomorphae</taxon>
        <taxon>Entelegynae</taxon>
        <taxon>Araneoidea</taxon>
        <taxon>Araneidae</taxon>
        <taxon>Caerostris</taxon>
    </lineage>
</organism>
<evidence type="ECO:0000313" key="1">
    <source>
        <dbReference type="EMBL" id="GIY89064.1"/>
    </source>
</evidence>
<dbReference type="AlphaFoldDB" id="A0AAV4X3G8"/>
<name>A0AAV4X3G8_CAEEX</name>
<proteinExistence type="predicted"/>
<keyword evidence="2" id="KW-1185">Reference proteome</keyword>
<dbReference type="EMBL" id="BPLR01017148">
    <property type="protein sequence ID" value="GIY89064.1"/>
    <property type="molecule type" value="Genomic_DNA"/>
</dbReference>
<feature type="non-terminal residue" evidence="1">
    <location>
        <position position="1"/>
    </location>
</feature>
<protein>
    <submittedName>
        <fullName evidence="1">Uncharacterized protein</fullName>
    </submittedName>
</protein>
<dbReference type="Proteomes" id="UP001054945">
    <property type="component" value="Unassembled WGS sequence"/>
</dbReference>
<gene>
    <name evidence="1" type="ORF">CEXT_522761</name>
</gene>
<reference evidence="1 2" key="1">
    <citation type="submission" date="2021-06" db="EMBL/GenBank/DDBJ databases">
        <title>Caerostris extrusa draft genome.</title>
        <authorList>
            <person name="Kono N."/>
            <person name="Arakawa K."/>
        </authorList>
    </citation>
    <scope>NUCLEOTIDE SEQUENCE [LARGE SCALE GENOMIC DNA]</scope>
</reference>
<evidence type="ECO:0000313" key="2">
    <source>
        <dbReference type="Proteomes" id="UP001054945"/>
    </source>
</evidence>
<comment type="caution">
    <text evidence="1">The sequence shown here is derived from an EMBL/GenBank/DDBJ whole genome shotgun (WGS) entry which is preliminary data.</text>
</comment>
<accession>A0AAV4X3G8</accession>